<dbReference type="HAMAP" id="MF_01464_B">
    <property type="entry name" value="SecF_B"/>
    <property type="match status" value="1"/>
</dbReference>
<dbReference type="PRINTS" id="PR01755">
    <property type="entry name" value="SECFTRNLCASE"/>
</dbReference>
<evidence type="ECO:0000256" key="1">
    <source>
        <dbReference type="ARBA" id="ARBA00004651"/>
    </source>
</evidence>
<dbReference type="GO" id="GO:0006605">
    <property type="term" value="P:protein targeting"/>
    <property type="evidence" value="ECO:0007669"/>
    <property type="project" value="UniProtKB-UniRule"/>
</dbReference>
<keyword evidence="8 12" id="KW-0472">Membrane</keyword>
<evidence type="ECO:0000256" key="10">
    <source>
        <dbReference type="ARBA" id="ARBA00060856"/>
    </source>
</evidence>
<dbReference type="GO" id="GO:0015450">
    <property type="term" value="F:protein-transporting ATPase activity"/>
    <property type="evidence" value="ECO:0007669"/>
    <property type="project" value="InterPro"/>
</dbReference>
<comment type="similarity">
    <text evidence="11">In the N-terminal section; belongs to the SecD/SecF family. SecD subfamily.</text>
</comment>
<name>A0A1G9PWG3_9PROT</name>
<dbReference type="FunFam" id="1.20.1640.10:FF:000024">
    <property type="entry name" value="Multifunctional fusion protein"/>
    <property type="match status" value="1"/>
</dbReference>
<evidence type="ECO:0000259" key="13">
    <source>
        <dbReference type="Pfam" id="PF02355"/>
    </source>
</evidence>
<dbReference type="InterPro" id="IPR022813">
    <property type="entry name" value="SecD/SecF_arch_bac"/>
</dbReference>
<keyword evidence="15" id="KW-1185">Reference proteome</keyword>
<dbReference type="NCBIfam" id="TIGR00916">
    <property type="entry name" value="2A0604s01"/>
    <property type="match status" value="1"/>
</dbReference>
<organism evidence="14 15">
    <name type="scientific">Maricaulis salignorans</name>
    <dbReference type="NCBI Taxonomy" id="144026"/>
    <lineage>
        <taxon>Bacteria</taxon>
        <taxon>Pseudomonadati</taxon>
        <taxon>Pseudomonadota</taxon>
        <taxon>Alphaproteobacteria</taxon>
        <taxon>Maricaulales</taxon>
        <taxon>Maricaulaceae</taxon>
        <taxon>Maricaulis</taxon>
    </lineage>
</organism>
<dbReference type="InterPro" id="IPR055344">
    <property type="entry name" value="SecD_SecF_C_bact"/>
</dbReference>
<dbReference type="Pfam" id="PF07549">
    <property type="entry name" value="Sec_GG"/>
    <property type="match status" value="1"/>
</dbReference>
<reference evidence="14 15" key="1">
    <citation type="submission" date="2016-10" db="EMBL/GenBank/DDBJ databases">
        <authorList>
            <person name="de Groot N.N."/>
        </authorList>
    </citation>
    <scope>NUCLEOTIDE SEQUENCE [LARGE SCALE GENOMIC DNA]</scope>
    <source>
        <strain evidence="14 15">DSM 16077</strain>
    </source>
</reference>
<comment type="subunit">
    <text evidence="12">Forms a complex with SecD. Part of the essential Sec protein translocation apparatus which comprises SecA, SecYEG and auxiliary proteins SecDF-YajC and YidC.</text>
</comment>
<dbReference type="PANTHER" id="PTHR30081">
    <property type="entry name" value="PROTEIN-EXPORT MEMBRANE PROTEIN SEC"/>
    <property type="match status" value="1"/>
</dbReference>
<dbReference type="InterPro" id="IPR022646">
    <property type="entry name" value="SecD/SecF_CS"/>
</dbReference>
<evidence type="ECO:0000256" key="8">
    <source>
        <dbReference type="ARBA" id="ARBA00023136"/>
    </source>
</evidence>
<keyword evidence="2 12" id="KW-0813">Transport</keyword>
<dbReference type="Gene3D" id="1.20.1640.10">
    <property type="entry name" value="Multidrug efflux transporter AcrB transmembrane domain"/>
    <property type="match status" value="1"/>
</dbReference>
<dbReference type="STRING" id="144026.SAMN04488568_10442"/>
<feature type="transmembrane region" description="Helical" evidence="12">
    <location>
        <begin position="247"/>
        <end position="267"/>
    </location>
</feature>
<sequence>MSLALIRFLPTTGNVPFIQIRKWAIAFSLFLVVGSLFEFANVGINFGIDFRGGIQTEVRTEGPADVEAMRTVVGELELGDPRIQQTGDPREVLISLPLQPGEGLEGEEAQQDARRALEATLETNFPGIELRGTDVIGGAVSGELVVKGVMAITLALFLMLIYIWFQFEWQFSVGAILALTHDVIATVGMFSVTQMTFDLATVAAILTIVGYSMNDTVIVYDRIRENLRKYKKMPLGELLNMSINETLSRTILTSSTTLVALISLYMIGGEALKSFSFAMIWGVVIGTYSSVFVAAPLLLLIGVKRESSED</sequence>
<dbReference type="GO" id="GO:0005886">
    <property type="term" value="C:plasma membrane"/>
    <property type="evidence" value="ECO:0007669"/>
    <property type="project" value="UniProtKB-SubCell"/>
</dbReference>
<feature type="transmembrane region" description="Helical" evidence="12">
    <location>
        <begin position="199"/>
        <end position="220"/>
    </location>
</feature>
<evidence type="ECO:0000313" key="14">
    <source>
        <dbReference type="EMBL" id="SDM02567.1"/>
    </source>
</evidence>
<dbReference type="RefSeq" id="WP_091767684.1">
    <property type="nucleotide sequence ID" value="NZ_FNHG01000004.1"/>
</dbReference>
<dbReference type="InterPro" id="IPR048634">
    <property type="entry name" value="SecD_SecF_C"/>
</dbReference>
<dbReference type="GO" id="GO:0065002">
    <property type="term" value="P:intracellular protein transmembrane transport"/>
    <property type="evidence" value="ECO:0007669"/>
    <property type="project" value="UniProtKB-UniRule"/>
</dbReference>
<keyword evidence="3 12" id="KW-1003">Cell membrane</keyword>
<evidence type="ECO:0000256" key="6">
    <source>
        <dbReference type="ARBA" id="ARBA00022989"/>
    </source>
</evidence>
<comment type="subcellular location">
    <subcellularLocation>
        <location evidence="1 12">Cell membrane</location>
        <topology evidence="1 12">Multi-pass membrane protein</topology>
    </subcellularLocation>
</comment>
<evidence type="ECO:0000256" key="4">
    <source>
        <dbReference type="ARBA" id="ARBA00022692"/>
    </source>
</evidence>
<dbReference type="SUPFAM" id="SSF82866">
    <property type="entry name" value="Multidrug efflux transporter AcrB transmembrane domain"/>
    <property type="match status" value="1"/>
</dbReference>
<dbReference type="InterPro" id="IPR022645">
    <property type="entry name" value="SecD/SecF_bac"/>
</dbReference>
<gene>
    <name evidence="12" type="primary">secF</name>
    <name evidence="14" type="ORF">SAMN04488568_10442</name>
</gene>
<evidence type="ECO:0000256" key="12">
    <source>
        <dbReference type="HAMAP-Rule" id="MF_01464"/>
    </source>
</evidence>
<keyword evidence="5 12" id="KW-0653">Protein transport</keyword>
<dbReference type="EMBL" id="FNHG01000004">
    <property type="protein sequence ID" value="SDM02567.1"/>
    <property type="molecule type" value="Genomic_DNA"/>
</dbReference>
<keyword evidence="6 12" id="KW-1133">Transmembrane helix</keyword>
<dbReference type="OrthoDB" id="9774769at2"/>
<evidence type="ECO:0000256" key="7">
    <source>
        <dbReference type="ARBA" id="ARBA00023010"/>
    </source>
</evidence>
<feature type="domain" description="Protein export membrane protein SecD/SecF C-terminal" evidence="13">
    <location>
        <begin position="119"/>
        <end position="302"/>
    </location>
</feature>
<dbReference type="Proteomes" id="UP000199759">
    <property type="component" value="Unassembled WGS sequence"/>
</dbReference>
<evidence type="ECO:0000256" key="2">
    <source>
        <dbReference type="ARBA" id="ARBA00022448"/>
    </source>
</evidence>
<accession>A0A1G9PWG3</accession>
<comment type="caution">
    <text evidence="12">Lacks conserved residue(s) required for the propagation of feature annotation.</text>
</comment>
<dbReference type="PANTHER" id="PTHR30081:SF8">
    <property type="entry name" value="PROTEIN TRANSLOCASE SUBUNIT SECF"/>
    <property type="match status" value="1"/>
</dbReference>
<dbReference type="AlphaFoldDB" id="A0A1G9PWG3"/>
<protein>
    <recommendedName>
        <fullName evidence="12">Protein-export membrane protein SecF</fullName>
    </recommendedName>
</protein>
<evidence type="ECO:0000256" key="3">
    <source>
        <dbReference type="ARBA" id="ARBA00022475"/>
    </source>
</evidence>
<evidence type="ECO:0000256" key="11">
    <source>
        <dbReference type="ARBA" id="ARBA00061053"/>
    </source>
</evidence>
<keyword evidence="7 12" id="KW-0811">Translocation</keyword>
<proteinExistence type="inferred from homology"/>
<feature type="transmembrane region" description="Helical" evidence="12">
    <location>
        <begin position="279"/>
        <end position="303"/>
    </location>
</feature>
<dbReference type="InterPro" id="IPR005665">
    <property type="entry name" value="SecF_bac"/>
</dbReference>
<comment type="similarity">
    <text evidence="12">Belongs to the SecD/SecF family. SecF subfamily.</text>
</comment>
<evidence type="ECO:0000313" key="15">
    <source>
        <dbReference type="Proteomes" id="UP000199759"/>
    </source>
</evidence>
<evidence type="ECO:0000256" key="9">
    <source>
        <dbReference type="ARBA" id="ARBA00059018"/>
    </source>
</evidence>
<dbReference type="GO" id="GO:0043952">
    <property type="term" value="P:protein transport by the Sec complex"/>
    <property type="evidence" value="ECO:0007669"/>
    <property type="project" value="UniProtKB-UniRule"/>
</dbReference>
<keyword evidence="4 12" id="KW-0812">Transmembrane</keyword>
<feature type="transmembrane region" description="Helical" evidence="12">
    <location>
        <begin position="144"/>
        <end position="165"/>
    </location>
</feature>
<evidence type="ECO:0000256" key="5">
    <source>
        <dbReference type="ARBA" id="ARBA00022927"/>
    </source>
</evidence>
<comment type="similarity">
    <text evidence="10">In the C-terminal section; belongs to the SecD/SecF family. SecF subfamily.</text>
</comment>
<dbReference type="Pfam" id="PF02355">
    <property type="entry name" value="SecD_SecF_C"/>
    <property type="match status" value="1"/>
</dbReference>
<comment type="function">
    <text evidence="9 12">Part of the Sec protein translocase complex. Interacts with the SecYEG preprotein conducting channel. SecDF uses the proton motive force (PMF) to complete protein translocation after the ATP-dependent function of SecA.</text>
</comment>
<dbReference type="NCBIfam" id="TIGR00966">
    <property type="entry name" value="transloc_SecF"/>
    <property type="match status" value="1"/>
</dbReference>
<feature type="transmembrane region" description="Helical" evidence="12">
    <location>
        <begin position="23"/>
        <end position="44"/>
    </location>
</feature>